<evidence type="ECO:0000256" key="1">
    <source>
        <dbReference type="ARBA" id="ARBA00004370"/>
    </source>
</evidence>
<feature type="transmembrane region" description="Helical" evidence="6">
    <location>
        <begin position="423"/>
        <end position="443"/>
    </location>
</feature>
<dbReference type="Gene3D" id="1.20.1250.20">
    <property type="entry name" value="MFS general substrate transporter like domains"/>
    <property type="match status" value="1"/>
</dbReference>
<keyword evidence="2 6" id="KW-0812">Transmembrane</keyword>
<feature type="transmembrane region" description="Helical" evidence="6">
    <location>
        <begin position="541"/>
        <end position="561"/>
    </location>
</feature>
<evidence type="ECO:0008006" key="9">
    <source>
        <dbReference type="Google" id="ProtNLM"/>
    </source>
</evidence>
<name>A0A2C5ZIA0_9HYPO</name>
<dbReference type="InterPro" id="IPR052599">
    <property type="entry name" value="SLC43A_AATransporter"/>
</dbReference>
<feature type="transmembrane region" description="Helical" evidence="6">
    <location>
        <begin position="142"/>
        <end position="162"/>
    </location>
</feature>
<evidence type="ECO:0000256" key="5">
    <source>
        <dbReference type="SAM" id="MobiDB-lite"/>
    </source>
</evidence>
<dbReference type="EMBL" id="NJEU01000185">
    <property type="protein sequence ID" value="PHH79462.1"/>
    <property type="molecule type" value="Genomic_DNA"/>
</dbReference>
<feature type="transmembrane region" description="Helical" evidence="6">
    <location>
        <begin position="471"/>
        <end position="488"/>
    </location>
</feature>
<feature type="region of interest" description="Disordered" evidence="5">
    <location>
        <begin position="1"/>
        <end position="24"/>
    </location>
</feature>
<dbReference type="AlphaFoldDB" id="A0A2C5ZIA0"/>
<feature type="transmembrane region" description="Helical" evidence="6">
    <location>
        <begin position="194"/>
        <end position="213"/>
    </location>
</feature>
<accession>A0A2C5ZIA0</accession>
<dbReference type="GO" id="GO:0000329">
    <property type="term" value="C:fungal-type vacuole membrane"/>
    <property type="evidence" value="ECO:0007669"/>
    <property type="project" value="TreeGrafter"/>
</dbReference>
<feature type="transmembrane region" description="Helical" evidence="6">
    <location>
        <begin position="500"/>
        <end position="521"/>
    </location>
</feature>
<evidence type="ECO:0000313" key="7">
    <source>
        <dbReference type="EMBL" id="PHH79462.1"/>
    </source>
</evidence>
<reference evidence="7 8" key="1">
    <citation type="submission" date="2017-06" db="EMBL/GenBank/DDBJ databases">
        <title>Ant-infecting Ophiocordyceps genomes reveal a high diversity of potential behavioral manipulation genes and a possible major role for enterotoxins.</title>
        <authorList>
            <person name="De Bekker C."/>
            <person name="Evans H.C."/>
            <person name="Brachmann A."/>
            <person name="Hughes D.P."/>
        </authorList>
    </citation>
    <scope>NUCLEOTIDE SEQUENCE [LARGE SCALE GENOMIC DNA]</scope>
    <source>
        <strain evidence="7 8">1348a</strain>
    </source>
</reference>
<feature type="transmembrane region" description="Helical" evidence="6">
    <location>
        <begin position="262"/>
        <end position="281"/>
    </location>
</feature>
<dbReference type="InterPro" id="IPR036259">
    <property type="entry name" value="MFS_trans_sf"/>
</dbReference>
<organism evidence="7 8">
    <name type="scientific">Ophiocordyceps australis</name>
    <dbReference type="NCBI Taxonomy" id="1399860"/>
    <lineage>
        <taxon>Eukaryota</taxon>
        <taxon>Fungi</taxon>
        <taxon>Dikarya</taxon>
        <taxon>Ascomycota</taxon>
        <taxon>Pezizomycotina</taxon>
        <taxon>Sordariomycetes</taxon>
        <taxon>Hypocreomycetidae</taxon>
        <taxon>Hypocreales</taxon>
        <taxon>Ophiocordycipitaceae</taxon>
        <taxon>Ophiocordyceps</taxon>
    </lineage>
</organism>
<dbReference type="PANTHER" id="PTHR20772">
    <property type="entry name" value="PROTEIN FMP42"/>
    <property type="match status" value="1"/>
</dbReference>
<dbReference type="InterPro" id="IPR005828">
    <property type="entry name" value="MFS_sugar_transport-like"/>
</dbReference>
<evidence type="ECO:0000313" key="8">
    <source>
        <dbReference type="Proteomes" id="UP000224854"/>
    </source>
</evidence>
<dbReference type="Proteomes" id="UP000224854">
    <property type="component" value="Unassembled WGS sequence"/>
</dbReference>
<dbReference type="OrthoDB" id="4927637at2759"/>
<feature type="transmembrane region" description="Helical" evidence="6">
    <location>
        <begin position="381"/>
        <end position="403"/>
    </location>
</feature>
<feature type="transmembrane region" description="Helical" evidence="6">
    <location>
        <begin position="448"/>
        <end position="465"/>
    </location>
</feature>
<proteinExistence type="predicted"/>
<feature type="transmembrane region" description="Helical" evidence="6">
    <location>
        <begin position="225"/>
        <end position="250"/>
    </location>
</feature>
<keyword evidence="3 6" id="KW-1133">Transmembrane helix</keyword>
<evidence type="ECO:0000256" key="3">
    <source>
        <dbReference type="ARBA" id="ARBA00022989"/>
    </source>
</evidence>
<evidence type="ECO:0000256" key="6">
    <source>
        <dbReference type="SAM" id="Phobius"/>
    </source>
</evidence>
<feature type="transmembrane region" description="Helical" evidence="6">
    <location>
        <begin position="72"/>
        <end position="92"/>
    </location>
</feature>
<comment type="caution">
    <text evidence="7">The sequence shown here is derived from an EMBL/GenBank/DDBJ whole genome shotgun (WGS) entry which is preliminary data.</text>
</comment>
<evidence type="ECO:0000256" key="2">
    <source>
        <dbReference type="ARBA" id="ARBA00022692"/>
    </source>
</evidence>
<protein>
    <recommendedName>
        <fullName evidence="9">Nodulin-like domain-containing protein</fullName>
    </recommendedName>
</protein>
<dbReference type="Pfam" id="PF00083">
    <property type="entry name" value="Sugar_tr"/>
    <property type="match status" value="1"/>
</dbReference>
<sequence length="594" mass="64710">MSLAQHLTAQEGVDRNDRIPNGQLEALDSPRWRRMSFDVLAPPEEVQSIFEQDPEPRAAAYIVSAAWRGFQVAFALASCALASGIVFGFASIKPVLIARGVYNELCRPDGSSETCDETTSWLQSSAQDCRHACPEQDVRLNLLFIVASITTNVSSLFAGTVLDRHGRRACVTASAVFLALGTGFMAASDPLIGPNGYLVGNFFLSLGGSFLLLPSFQLSNAFPKYSGAIVALVTCAFDSSSAVFLFYRLAWSASGGAFSPTHFFLLYLVVPLAILIGEWTVMPAQPYHIIPELELKLDKARESDHDFHTSDDDISDDAELLRVRSNRADRRLTEVGQIESLTGNAHERRERAQQEGNRLAASGVWGVLHGLTAREQMKTPWFILLLVFTALQMLRINYFIASIKTQYEYLLGSEREAVLVNRFFDAALPIGGVASTPFIAVVLNNMSVAVMLALLTFYVVLIGLLNCLPYMWAALATVVSFVVFRPFYYSAVSHTATTIFGFATFGRVYGTIIFVSGLFNISQYGLDALTIGPLHGNPTPVNIVIAAVSTVVGVVLTLFVLQKSKSYKQVSLKASSERGSLVSASCANGYGTLH</sequence>
<evidence type="ECO:0000256" key="4">
    <source>
        <dbReference type="ARBA" id="ARBA00023136"/>
    </source>
</evidence>
<dbReference type="GO" id="GO:0022857">
    <property type="term" value="F:transmembrane transporter activity"/>
    <property type="evidence" value="ECO:0007669"/>
    <property type="project" value="InterPro"/>
</dbReference>
<feature type="transmembrane region" description="Helical" evidence="6">
    <location>
        <begin position="169"/>
        <end position="188"/>
    </location>
</feature>
<comment type="subcellular location">
    <subcellularLocation>
        <location evidence="1">Membrane</location>
    </subcellularLocation>
</comment>
<dbReference type="SUPFAM" id="SSF103473">
    <property type="entry name" value="MFS general substrate transporter"/>
    <property type="match status" value="1"/>
</dbReference>
<keyword evidence="8" id="KW-1185">Reference proteome</keyword>
<gene>
    <name evidence="7" type="ORF">CDD82_2381</name>
</gene>
<keyword evidence="4 6" id="KW-0472">Membrane</keyword>
<dbReference type="PANTHER" id="PTHR20772:SF4">
    <property type="entry name" value="HYPOTHETICAL AMINO ACID TRANSPORTER (EUROFUNG)"/>
    <property type="match status" value="1"/>
</dbReference>